<dbReference type="InterPro" id="IPR050677">
    <property type="entry name" value="Actinoporin_PFT"/>
</dbReference>
<evidence type="ECO:0000256" key="5">
    <source>
        <dbReference type="ARBA" id="ARBA00023331"/>
    </source>
</evidence>
<feature type="chain" id="PRO_5020030927" evidence="7">
    <location>
        <begin position="29"/>
        <end position="265"/>
    </location>
</feature>
<proteinExistence type="evidence at transcript level"/>
<keyword evidence="4" id="KW-1053">Target membrane</keyword>
<dbReference type="EMBL" id="MH194232">
    <property type="protein sequence ID" value="AXS67901.1"/>
    <property type="molecule type" value="mRNA"/>
</dbReference>
<feature type="signal peptide" evidence="7">
    <location>
        <begin position="1"/>
        <end position="28"/>
    </location>
</feature>
<keyword evidence="3" id="KW-1052">Target cell membrane</keyword>
<organism evidence="8">
    <name type="scientific">Colubraria reticulata</name>
    <dbReference type="NCBI Taxonomy" id="604273"/>
    <lineage>
        <taxon>Eukaryota</taxon>
        <taxon>Metazoa</taxon>
        <taxon>Spiralia</taxon>
        <taxon>Lophotrochozoa</taxon>
        <taxon>Mollusca</taxon>
        <taxon>Gastropoda</taxon>
        <taxon>Caenogastropoda</taxon>
        <taxon>Neogastropoda</taxon>
        <taxon>Buccinoidea</taxon>
        <taxon>Buccinidae</taxon>
        <taxon>Colubraria</taxon>
    </lineage>
</organism>
<dbReference type="SUPFAM" id="SSF63724">
    <property type="entry name" value="Cytolysin/lectin"/>
    <property type="match status" value="1"/>
</dbReference>
<dbReference type="PANTHER" id="PTHR40388:SF1">
    <property type="entry name" value="BRYOPORIN"/>
    <property type="match status" value="1"/>
</dbReference>
<evidence type="ECO:0000256" key="3">
    <source>
        <dbReference type="ARBA" id="ARBA00022537"/>
    </source>
</evidence>
<protein>
    <submittedName>
        <fullName evidence="8">Coluporin-29</fullName>
    </submittedName>
</protein>
<evidence type="ECO:0000256" key="7">
    <source>
        <dbReference type="SAM" id="SignalP"/>
    </source>
</evidence>
<evidence type="ECO:0000256" key="2">
    <source>
        <dbReference type="ARBA" id="ARBA00004532"/>
    </source>
</evidence>
<feature type="compositionally biased region" description="Polar residues" evidence="6">
    <location>
        <begin position="254"/>
        <end position="265"/>
    </location>
</feature>
<evidence type="ECO:0000256" key="4">
    <source>
        <dbReference type="ARBA" id="ARBA00023298"/>
    </source>
</evidence>
<evidence type="ECO:0000313" key="8">
    <source>
        <dbReference type="EMBL" id="AXS67901.1"/>
    </source>
</evidence>
<name>A0A499RQH3_9CAEN</name>
<keyword evidence="7" id="KW-0732">Signal</keyword>
<keyword evidence="4" id="KW-0472">Membrane</keyword>
<dbReference type="InterPro" id="IPR015926">
    <property type="entry name" value="Cytolysin/lectin"/>
</dbReference>
<dbReference type="PANTHER" id="PTHR40388">
    <property type="entry name" value="BRYOPORIN"/>
    <property type="match status" value="1"/>
</dbReference>
<dbReference type="Gene3D" id="2.60.270.20">
    <property type="entry name" value="Cytolysin/lectin"/>
    <property type="match status" value="1"/>
</dbReference>
<feature type="region of interest" description="Disordered" evidence="6">
    <location>
        <begin position="240"/>
        <end position="265"/>
    </location>
</feature>
<evidence type="ECO:0000256" key="6">
    <source>
        <dbReference type="SAM" id="MobiDB-lite"/>
    </source>
</evidence>
<accession>A0A499RQH3</accession>
<dbReference type="GO" id="GO:0042151">
    <property type="term" value="C:nematocyst"/>
    <property type="evidence" value="ECO:0007669"/>
    <property type="project" value="UniProtKB-SubCell"/>
</dbReference>
<keyword evidence="5" id="KW-0166">Nematocyst</keyword>
<feature type="compositionally biased region" description="Low complexity" evidence="6">
    <location>
        <begin position="244"/>
        <end position="253"/>
    </location>
</feature>
<reference evidence="8" key="1">
    <citation type="journal article" date="2018" name="Mol. Biol. Evol.">
        <title>Piercing Fishes: Porin Expansion and Adaptation to Hematophagy in the Vampire Snail Cumia reticulata.</title>
        <authorList>
            <person name="Gerdol M."/>
            <person name="Cervelli M."/>
            <person name="Oliverio M."/>
            <person name="Modica M.V."/>
        </authorList>
    </citation>
    <scope>NUCLEOTIDE SEQUENCE</scope>
</reference>
<comment type="subcellular location">
    <subcellularLocation>
        <location evidence="2">Nematocyst</location>
    </subcellularLocation>
    <subcellularLocation>
        <location evidence="1">Target cell membrane</location>
    </subcellularLocation>
</comment>
<sequence length="265" mass="29622">MMLQFPRLKTLLMTFLFVVGHGPPPVWMTDFQTVNASASTAVTEGTSVAALDKKNMKQYKFGVSAVMTVENWTRFTLKGQSVDVSGGVSFHGSTNPPDIKPCKKEVLAMQNGGSGSSYGIVSWLVSTDVSTNNRRFVLMWSASGDHNLYSNWMGLGLTGKGYTDTSEEKRYFHTMYYKTNTTNLTFNRKEFYGNLDPVTLSDDEFEMWGTMTKGYQAVIRVIFRPVKDNNLAPEILKKVQEARNTPTTNTTTNGRSQSDIPTKPR</sequence>
<dbReference type="GO" id="GO:0044218">
    <property type="term" value="C:other organism cell membrane"/>
    <property type="evidence" value="ECO:0007669"/>
    <property type="project" value="UniProtKB-KW"/>
</dbReference>
<dbReference type="AlphaFoldDB" id="A0A499RQH3"/>
<evidence type="ECO:0000256" key="1">
    <source>
        <dbReference type="ARBA" id="ARBA00004175"/>
    </source>
</evidence>